<dbReference type="Proteomes" id="UP000001940">
    <property type="component" value="Chromosome V"/>
</dbReference>
<dbReference type="GeneID" id="180083"/>
<dbReference type="Gene3D" id="2.30.39.10">
    <property type="entry name" value="Alpha-1-antitrypsin, domain 1"/>
    <property type="match status" value="1"/>
</dbReference>
<keyword evidence="4" id="KW-1185">Reference proteome</keyword>
<organism evidence="3 4">
    <name type="scientific">Caenorhabditis elegans</name>
    <dbReference type="NCBI Taxonomy" id="6239"/>
    <lineage>
        <taxon>Eukaryota</taxon>
        <taxon>Metazoa</taxon>
        <taxon>Ecdysozoa</taxon>
        <taxon>Nematoda</taxon>
        <taxon>Chromadorea</taxon>
        <taxon>Rhabditida</taxon>
        <taxon>Rhabditina</taxon>
        <taxon>Rhabditomorpha</taxon>
        <taxon>Rhabditoidea</taxon>
        <taxon>Rhabditidae</taxon>
        <taxon>Peloderinae</taxon>
        <taxon>Caenorhabditis</taxon>
    </lineage>
</organism>
<dbReference type="eggNOG" id="ENOG502T29C">
    <property type="taxonomic scope" value="Eukaryota"/>
</dbReference>
<protein>
    <submittedName>
        <fullName evidence="3">SERPIN domain-containing protein</fullName>
    </submittedName>
</protein>
<dbReference type="Reactome" id="R-CEL-418594">
    <property type="pathway name" value="G alpha (i) signalling events"/>
</dbReference>
<dbReference type="Reactome" id="R-CEL-8957275">
    <property type="pathway name" value="Post-translational protein phosphorylation"/>
</dbReference>
<dbReference type="Reactome" id="R-CEL-75205">
    <property type="pathway name" value="Dissolution of Fibrin Clot"/>
</dbReference>
<dbReference type="SMR" id="O45520"/>
<feature type="region of interest" description="Disordered" evidence="1">
    <location>
        <begin position="62"/>
        <end position="100"/>
    </location>
</feature>
<dbReference type="RefSeq" id="NP_507062.1">
    <property type="nucleotide sequence ID" value="NM_074661.3"/>
</dbReference>
<dbReference type="Reactome" id="R-CEL-5694530">
    <property type="pathway name" value="Cargo concentration in the ER"/>
</dbReference>
<keyword evidence="2" id="KW-0812">Transmembrane</keyword>
<dbReference type="SUPFAM" id="SSF56574">
    <property type="entry name" value="Serpins"/>
    <property type="match status" value="1"/>
</dbReference>
<dbReference type="Reactome" id="R-CEL-9757110">
    <property type="pathway name" value="Prednisone ADME"/>
</dbReference>
<dbReference type="Reactome" id="R-CEL-114608">
    <property type="pathway name" value="Platelet degranulation"/>
</dbReference>
<dbReference type="InterPro" id="IPR042178">
    <property type="entry name" value="Serpin_sf_1"/>
</dbReference>
<evidence type="ECO:0000313" key="4">
    <source>
        <dbReference type="Proteomes" id="UP000001940"/>
    </source>
</evidence>
<dbReference type="AGR" id="WB:WBGene00009708"/>
<sequence length="705" mass="80819">MPGIRFNGVAARNVRDKKKKSQSTTTQKTGHTQNTTGTADGFRGLDQKEIDQLHKELYAQAKKKNKEKYGTTSEGGTTRHGTTGGKTTGGDTTTGLTEGTGLTNIDQQLKKINALLENDESEPGTEKHDGPFDIQKHRNWLNLFKVDEYDYMLQYANGTEAPLIKPQYKDEAENVIFGEEVELKFDLAQTNHSLLKYANEVMSKVVPPKLRHINAATVTSYRYTAPHTNMCFNPLQAIRAWALLGTLANNKTFTDIMKFVEKCTAAKFVDVETMSSQLFALHYTAEEMFHGCVRAFTELPLHLEKNYALRDFQNQYYGGKSRRFALQHHSFATDPDGLYSCHRINEEISRSTHDRVRYVVPENCAPNWRASIAIASAMDCTFEWVVEKKLGFSENFQFFCAKYGYSKCNALHAGAMVAVYGDVYRLASVDENVKLFIYFEPPEDVDKEKSINPKMFANILATDCFKETLYDVWIPDCTTSTPLSLYEHAKANGLSRIFSCEKSELLQMRCIPTGGAPQFSTLFDHYHKAVFNIQYSDEKKKEENVSEPHKRKKKTERTIDVLAPNRLHQCIDDSSASSFGKYQLKTFELSQDVKVKLRNVDKAEEKKPKDKKQKEAEKQFREDFKRKWGPLMTYHEDHLKCVQPSFEPTQSDTQFEDNKQYHGHPEFTLNFGKPFYYIMTRMLNGVPFIVCVGYFNNTTWVKKRK</sequence>
<feature type="region of interest" description="Disordered" evidence="1">
    <location>
        <begin position="1"/>
        <end position="44"/>
    </location>
</feature>
<dbReference type="Reactome" id="R-CEL-2022377">
    <property type="pathway name" value="Metabolism of Angiotensinogen to Angiotensins"/>
</dbReference>
<dbReference type="HOGENOM" id="CLU_028991_0_0_1"/>
<dbReference type="OrthoDB" id="5799997at2759"/>
<dbReference type="Gene3D" id="3.30.497.10">
    <property type="entry name" value="Antithrombin, subunit I, domain 2"/>
    <property type="match status" value="1"/>
</dbReference>
<dbReference type="KEGG" id="cel:CELE_F44G3.7"/>
<dbReference type="WormBase" id="F44G3.7">
    <property type="protein sequence ID" value="CE16038"/>
    <property type="gene ID" value="WBGene00009708"/>
</dbReference>
<keyword evidence="2" id="KW-1133">Transmembrane helix</keyword>
<dbReference type="Reactome" id="R-CEL-375276">
    <property type="pathway name" value="Peptide ligand-binding receptors"/>
</dbReference>
<feature type="transmembrane region" description="Helical" evidence="2">
    <location>
        <begin position="675"/>
        <end position="695"/>
    </location>
</feature>
<dbReference type="Reactome" id="R-CEL-8939242">
    <property type="pathway name" value="RUNX1 regulates transcription of genes involved in differentiation of keratinocytes"/>
</dbReference>
<dbReference type="InterPro" id="IPR042185">
    <property type="entry name" value="Serpin_sf_2"/>
</dbReference>
<dbReference type="AlphaFoldDB" id="O45520"/>
<feature type="compositionally biased region" description="Low complexity" evidence="1">
    <location>
        <begin position="89"/>
        <end position="100"/>
    </location>
</feature>
<evidence type="ECO:0000256" key="1">
    <source>
        <dbReference type="SAM" id="MobiDB-lite"/>
    </source>
</evidence>
<dbReference type="Reactome" id="R-CEL-381426">
    <property type="pathway name" value="Regulation of Insulin-like Growth Factor (IGF) transport and uptake by Insulin-like Growth Factor Binding Proteins (IGFBPs)"/>
</dbReference>
<dbReference type="Reactome" id="R-CEL-6798695">
    <property type="pathway name" value="Neutrophil degranulation"/>
</dbReference>
<dbReference type="EMBL" id="BX284605">
    <property type="protein sequence ID" value="CAB05519.1"/>
    <property type="molecule type" value="Genomic_DNA"/>
</dbReference>
<feature type="compositionally biased region" description="Low complexity" evidence="1">
    <location>
        <begin position="22"/>
        <end position="38"/>
    </location>
</feature>
<dbReference type="Reactome" id="R-CEL-194002">
    <property type="pathway name" value="Glucocorticoid biosynthesis"/>
</dbReference>
<dbReference type="CTD" id="180083"/>
<dbReference type="UCSC" id="F44G3.7">
    <property type="organism name" value="c. elegans"/>
</dbReference>
<evidence type="ECO:0000256" key="2">
    <source>
        <dbReference type="SAM" id="Phobius"/>
    </source>
</evidence>
<dbReference type="Reactome" id="R-CEL-204005">
    <property type="pathway name" value="COPII-mediated vesicle transport"/>
</dbReference>
<dbReference type="InterPro" id="IPR036186">
    <property type="entry name" value="Serpin_sf"/>
</dbReference>
<dbReference type="Reactome" id="R-CEL-140875">
    <property type="pathway name" value="Common Pathway of Fibrin Clot Formation"/>
</dbReference>
<dbReference type="Reactome" id="R-CEL-416476">
    <property type="pathway name" value="G alpha (q) signalling events"/>
</dbReference>
<dbReference type="InParanoid" id="O45520"/>
<feature type="compositionally biased region" description="Low complexity" evidence="1">
    <location>
        <begin position="70"/>
        <end position="81"/>
    </location>
</feature>
<accession>O45520</accession>
<name>O45520_CAEEL</name>
<reference evidence="3 4" key="1">
    <citation type="journal article" date="1998" name="Science">
        <title>Genome sequence of the nematode C. elegans: a platform for investigating biology.</title>
        <authorList>
            <consortium name="The C. elegans sequencing consortium"/>
            <person name="Sulson J.E."/>
            <person name="Waterston R."/>
        </authorList>
    </citation>
    <scope>NUCLEOTIDE SEQUENCE [LARGE SCALE GENOMIC DNA]</scope>
    <source>
        <strain evidence="3 4">Bristol N2</strain>
    </source>
</reference>
<dbReference type="Reactome" id="R-CEL-140837">
    <property type="pathway name" value="Intrinsic Pathway of Fibrin Clot Formation"/>
</dbReference>
<dbReference type="PaxDb" id="6239-F44G3.7"/>
<dbReference type="STRING" id="6239.F44G3.7.1"/>
<dbReference type="PIR" id="T22201">
    <property type="entry name" value="T22201"/>
</dbReference>
<dbReference type="FunCoup" id="O45520">
    <property type="interactions" value="121"/>
</dbReference>
<keyword evidence="2" id="KW-0472">Membrane</keyword>
<evidence type="ECO:0000313" key="5">
    <source>
        <dbReference type="WormBase" id="F44G3.7"/>
    </source>
</evidence>
<evidence type="ECO:0000313" key="3">
    <source>
        <dbReference type="EMBL" id="CAB05519.1"/>
    </source>
</evidence>
<gene>
    <name evidence="3" type="ORF">CELE_F44G3.7</name>
    <name evidence="3 5" type="ORF">F44G3.7</name>
</gene>
<dbReference type="GO" id="GO:0005615">
    <property type="term" value="C:extracellular space"/>
    <property type="evidence" value="ECO:0000318"/>
    <property type="project" value="GO_Central"/>
</dbReference>
<dbReference type="OMA" id="PENCAPN"/>
<proteinExistence type="predicted"/>
<dbReference type="Bgee" id="WBGene00009708">
    <property type="expression patterns" value="Expressed in material anatomical entity and 2 other cell types or tissues"/>
</dbReference>